<dbReference type="GO" id="GO:0006260">
    <property type="term" value="P:DNA replication"/>
    <property type="evidence" value="ECO:0007669"/>
    <property type="project" value="UniProtKB-UniRule"/>
</dbReference>
<dbReference type="PROSITE" id="PS00617">
    <property type="entry name" value="RECF_1"/>
    <property type="match status" value="1"/>
</dbReference>
<evidence type="ECO:0000256" key="8">
    <source>
        <dbReference type="ARBA" id="ARBA00023125"/>
    </source>
</evidence>
<dbReference type="GO" id="GO:0000731">
    <property type="term" value="P:DNA synthesis involved in DNA repair"/>
    <property type="evidence" value="ECO:0007669"/>
    <property type="project" value="TreeGrafter"/>
</dbReference>
<dbReference type="STRING" id="1576480.XU08_C0003G0080"/>
<evidence type="ECO:0000259" key="10">
    <source>
        <dbReference type="Pfam" id="PF02463"/>
    </source>
</evidence>
<evidence type="ECO:0000313" key="11">
    <source>
        <dbReference type="EMBL" id="KRT67404.1"/>
    </source>
</evidence>
<evidence type="ECO:0000313" key="12">
    <source>
        <dbReference type="Proteomes" id="UP000051297"/>
    </source>
</evidence>
<dbReference type="GO" id="GO:0005737">
    <property type="term" value="C:cytoplasm"/>
    <property type="evidence" value="ECO:0007669"/>
    <property type="project" value="UniProtKB-SubCell"/>
</dbReference>
<sequence>MLIKKISLENFRSYPKKEFEFKEGVNLVVGPNTAGKSNLLEAVFLIAFGKSPRADLDREMVRGEEKLGFVRAIVTGSDDRDLEVVLTETGKRFRVNGVGRRLADFSQHFHVVMFSPEDLNLVTGTPDRRRRFIDFALGSVDPRYARASTEFDQVRKRRNRLLEQINKSFASEEELGFWDAKFLEHGTLLQDKRKEFFNEINQELGTEKMELGYQPSGLTADRLLEYRPREIAAETSLIGPHRDDFTFEIGERDLAAYGSRGEQRKAVLALKEAELRFAEKKIENRPVLLLDDIFSELDEENRARVFDLIGEGQTIITTTDLNHIPASLQKGLSVIRL</sequence>
<dbReference type="InterPro" id="IPR001238">
    <property type="entry name" value="DNA-binding_RecF"/>
</dbReference>
<dbReference type="GO" id="GO:0006302">
    <property type="term" value="P:double-strand break repair"/>
    <property type="evidence" value="ECO:0007669"/>
    <property type="project" value="TreeGrafter"/>
</dbReference>
<dbReference type="HAMAP" id="MF_00365">
    <property type="entry name" value="RecF"/>
    <property type="match status" value="1"/>
</dbReference>
<evidence type="ECO:0000256" key="6">
    <source>
        <dbReference type="ARBA" id="ARBA00022741"/>
    </source>
</evidence>
<comment type="caution">
    <text evidence="9">Lacks conserved residue(s) required for the propagation of feature annotation.</text>
</comment>
<keyword evidence="9" id="KW-0742">SOS response</keyword>
<dbReference type="GO" id="GO:0003697">
    <property type="term" value="F:single-stranded DNA binding"/>
    <property type="evidence" value="ECO:0007669"/>
    <property type="project" value="UniProtKB-UniRule"/>
</dbReference>
<dbReference type="Proteomes" id="UP000051297">
    <property type="component" value="Unassembled WGS sequence"/>
</dbReference>
<dbReference type="AlphaFoldDB" id="A0A0T5ZX68"/>
<dbReference type="GO" id="GO:0009432">
    <property type="term" value="P:SOS response"/>
    <property type="evidence" value="ECO:0007669"/>
    <property type="project" value="UniProtKB-UniRule"/>
</dbReference>
<comment type="similarity">
    <text evidence="2 9">Belongs to the RecF family.</text>
</comment>
<evidence type="ECO:0000256" key="5">
    <source>
        <dbReference type="ARBA" id="ARBA00022705"/>
    </source>
</evidence>
<evidence type="ECO:0000256" key="7">
    <source>
        <dbReference type="ARBA" id="ARBA00022840"/>
    </source>
</evidence>
<comment type="subcellular location">
    <subcellularLocation>
        <location evidence="1 9">Cytoplasm</location>
    </subcellularLocation>
</comment>
<organism evidence="11 12">
    <name type="scientific">candidate division WWE3 bacterium CSP1-7</name>
    <dbReference type="NCBI Taxonomy" id="1576480"/>
    <lineage>
        <taxon>Bacteria</taxon>
        <taxon>Katanobacteria</taxon>
    </lineage>
</organism>
<protein>
    <recommendedName>
        <fullName evidence="3 9">DNA replication and repair protein RecF</fullName>
    </recommendedName>
</protein>
<dbReference type="NCBIfam" id="TIGR00611">
    <property type="entry name" value="recf"/>
    <property type="match status" value="1"/>
</dbReference>
<reference evidence="11 12" key="1">
    <citation type="submission" date="2015-05" db="EMBL/GenBank/DDBJ databases">
        <title>Critical biogeochemical functions in the subsurface are associated with bacteria from new phyla and little studied lineages.</title>
        <authorList>
            <person name="Hug L.A."/>
            <person name="Thomas B.C."/>
            <person name="Sharon I."/>
            <person name="Brown C.T."/>
            <person name="Sharma R."/>
            <person name="Hettich R.L."/>
            <person name="Wilkins M.J."/>
            <person name="Williams K.H."/>
            <person name="Singh A."/>
            <person name="Banfield J.F."/>
        </authorList>
    </citation>
    <scope>NUCLEOTIDE SEQUENCE [LARGE SCALE GENOMIC DNA]</scope>
    <source>
        <strain evidence="11">CSP1-7</strain>
    </source>
</reference>
<dbReference type="Pfam" id="PF02463">
    <property type="entry name" value="SMC_N"/>
    <property type="match status" value="1"/>
</dbReference>
<dbReference type="InterPro" id="IPR003395">
    <property type="entry name" value="RecF/RecN/SMC_N"/>
</dbReference>
<dbReference type="PANTHER" id="PTHR32182">
    <property type="entry name" value="DNA REPLICATION AND REPAIR PROTEIN RECF"/>
    <property type="match status" value="1"/>
</dbReference>
<keyword evidence="8 9" id="KW-0238">DNA-binding</keyword>
<comment type="function">
    <text evidence="9">The RecF protein is involved in DNA metabolism; it is required for DNA replication and normal SOS inducibility. RecF binds preferentially to single-stranded, linear DNA. It also seems to bind ATP.</text>
</comment>
<feature type="domain" description="RecF/RecN/SMC N-terminal" evidence="10">
    <location>
        <begin position="3"/>
        <end position="320"/>
    </location>
</feature>
<keyword evidence="4 9" id="KW-0963">Cytoplasm</keyword>
<dbReference type="SUPFAM" id="SSF52540">
    <property type="entry name" value="P-loop containing nucleoside triphosphate hydrolases"/>
    <property type="match status" value="1"/>
</dbReference>
<dbReference type="PANTHER" id="PTHR32182:SF0">
    <property type="entry name" value="DNA REPLICATION AND REPAIR PROTEIN RECF"/>
    <property type="match status" value="1"/>
</dbReference>
<evidence type="ECO:0000256" key="2">
    <source>
        <dbReference type="ARBA" id="ARBA00008016"/>
    </source>
</evidence>
<keyword evidence="6 9" id="KW-0547">Nucleotide-binding</keyword>
<dbReference type="EMBL" id="LDXK01000003">
    <property type="protein sequence ID" value="KRT67404.1"/>
    <property type="molecule type" value="Genomic_DNA"/>
</dbReference>
<evidence type="ECO:0000256" key="4">
    <source>
        <dbReference type="ARBA" id="ARBA00022490"/>
    </source>
</evidence>
<evidence type="ECO:0000256" key="1">
    <source>
        <dbReference type="ARBA" id="ARBA00004496"/>
    </source>
</evidence>
<gene>
    <name evidence="9" type="primary">recF</name>
    <name evidence="11" type="ORF">XU08_C0003G0080</name>
</gene>
<keyword evidence="9" id="KW-0234">DNA repair</keyword>
<keyword evidence="5 9" id="KW-0235">DNA replication</keyword>
<dbReference type="InterPro" id="IPR027417">
    <property type="entry name" value="P-loop_NTPase"/>
</dbReference>
<dbReference type="InterPro" id="IPR018078">
    <property type="entry name" value="DNA-binding_RecF_CS"/>
</dbReference>
<dbReference type="Gene3D" id="1.20.1050.90">
    <property type="entry name" value="RecF/RecN/SMC, N-terminal domain"/>
    <property type="match status" value="1"/>
</dbReference>
<accession>A0A0T5ZX68</accession>
<dbReference type="GO" id="GO:0005524">
    <property type="term" value="F:ATP binding"/>
    <property type="evidence" value="ECO:0007669"/>
    <property type="project" value="UniProtKB-UniRule"/>
</dbReference>
<dbReference type="Gene3D" id="3.40.50.300">
    <property type="entry name" value="P-loop containing nucleotide triphosphate hydrolases"/>
    <property type="match status" value="1"/>
</dbReference>
<keyword evidence="7 9" id="KW-0067">ATP-binding</keyword>
<keyword evidence="9" id="KW-0227">DNA damage</keyword>
<evidence type="ECO:0000256" key="9">
    <source>
        <dbReference type="HAMAP-Rule" id="MF_00365"/>
    </source>
</evidence>
<evidence type="ECO:0000256" key="3">
    <source>
        <dbReference type="ARBA" id="ARBA00020170"/>
    </source>
</evidence>
<name>A0A0T5ZX68_UNCKA</name>
<dbReference type="PATRIC" id="fig|1576480.3.peg.468"/>
<comment type="caution">
    <text evidence="11">The sequence shown here is derived from an EMBL/GenBank/DDBJ whole genome shotgun (WGS) entry which is preliminary data.</text>
</comment>
<proteinExistence type="inferred from homology"/>
<dbReference type="InterPro" id="IPR042174">
    <property type="entry name" value="RecF_2"/>
</dbReference>